<accession>A0A0D3H0U0</accession>
<dbReference type="HOGENOM" id="CLU_2336991_0_0_1"/>
<evidence type="ECO:0000313" key="1">
    <source>
        <dbReference type="EnsemblPlants" id="OBART08G16400.1"/>
    </source>
</evidence>
<dbReference type="PaxDb" id="65489-OBART08G16400.1"/>
<dbReference type="Gramene" id="OBART08G16400.1">
    <property type="protein sequence ID" value="OBART08G16400.1"/>
    <property type="gene ID" value="OBART08G16400"/>
</dbReference>
<dbReference type="AlphaFoldDB" id="A0A0D3H0U0"/>
<reference evidence="1" key="1">
    <citation type="journal article" date="2009" name="Rice">
        <title>De Novo Next Generation Sequencing of Plant Genomes.</title>
        <authorList>
            <person name="Rounsley S."/>
            <person name="Marri P.R."/>
            <person name="Yu Y."/>
            <person name="He R."/>
            <person name="Sisneros N."/>
            <person name="Goicoechea J.L."/>
            <person name="Lee S.J."/>
            <person name="Angelova A."/>
            <person name="Kudrna D."/>
            <person name="Luo M."/>
            <person name="Affourtit J."/>
            <person name="Desany B."/>
            <person name="Knight J."/>
            <person name="Niazi F."/>
            <person name="Egholm M."/>
            <person name="Wing R.A."/>
        </authorList>
    </citation>
    <scope>NUCLEOTIDE SEQUENCE [LARGE SCALE GENOMIC DNA]</scope>
    <source>
        <strain evidence="1">cv. IRGC 105608</strain>
    </source>
</reference>
<organism evidence="1">
    <name type="scientific">Oryza barthii</name>
    <dbReference type="NCBI Taxonomy" id="65489"/>
    <lineage>
        <taxon>Eukaryota</taxon>
        <taxon>Viridiplantae</taxon>
        <taxon>Streptophyta</taxon>
        <taxon>Embryophyta</taxon>
        <taxon>Tracheophyta</taxon>
        <taxon>Spermatophyta</taxon>
        <taxon>Magnoliopsida</taxon>
        <taxon>Liliopsida</taxon>
        <taxon>Poales</taxon>
        <taxon>Poaceae</taxon>
        <taxon>BOP clade</taxon>
        <taxon>Oryzoideae</taxon>
        <taxon>Oryzeae</taxon>
        <taxon>Oryzinae</taxon>
        <taxon>Oryza</taxon>
    </lineage>
</organism>
<proteinExistence type="predicted"/>
<evidence type="ECO:0000313" key="2">
    <source>
        <dbReference type="Proteomes" id="UP000026960"/>
    </source>
</evidence>
<keyword evidence="2" id="KW-1185">Reference proteome</keyword>
<sequence>MRPRPRLVACGAALLTHADQASFGFRSVAFLLAHSHAHKVAAYLFTVLVIEPSDRGTATAAALDSSSPSLSCPSRSHGSLTRCVLCCCSILQDKAAGV</sequence>
<dbReference type="Proteomes" id="UP000026960">
    <property type="component" value="Chromosome 8"/>
</dbReference>
<dbReference type="EnsemblPlants" id="OBART08G16400.1">
    <property type="protein sequence ID" value="OBART08G16400.1"/>
    <property type="gene ID" value="OBART08G16400"/>
</dbReference>
<name>A0A0D3H0U0_9ORYZ</name>
<reference evidence="1" key="2">
    <citation type="submission" date="2015-03" db="UniProtKB">
        <authorList>
            <consortium name="EnsemblPlants"/>
        </authorList>
    </citation>
    <scope>IDENTIFICATION</scope>
</reference>
<protein>
    <submittedName>
        <fullName evidence="1">Uncharacterized protein</fullName>
    </submittedName>
</protein>